<keyword evidence="2" id="KW-0812">Transmembrane</keyword>
<evidence type="ECO:0000313" key="4">
    <source>
        <dbReference type="Proteomes" id="UP001187346"/>
    </source>
</evidence>
<feature type="compositionally biased region" description="Basic and acidic residues" evidence="1">
    <location>
        <begin position="39"/>
        <end position="58"/>
    </location>
</feature>
<feature type="region of interest" description="Disordered" evidence="1">
    <location>
        <begin position="118"/>
        <end position="166"/>
    </location>
</feature>
<feature type="compositionally biased region" description="Low complexity" evidence="1">
    <location>
        <begin position="133"/>
        <end position="152"/>
    </location>
</feature>
<proteinExistence type="predicted"/>
<dbReference type="RefSeq" id="WP_317774326.1">
    <property type="nucleotide sequence ID" value="NZ_JAWMAJ010000148.1"/>
</dbReference>
<evidence type="ECO:0000313" key="3">
    <source>
        <dbReference type="EMBL" id="MDV7220893.1"/>
    </source>
</evidence>
<evidence type="ECO:0000256" key="2">
    <source>
        <dbReference type="SAM" id="Phobius"/>
    </source>
</evidence>
<feature type="region of interest" description="Disordered" evidence="1">
    <location>
        <begin position="1"/>
        <end position="87"/>
    </location>
</feature>
<sequence>MSEKPAEEPSSHPEIPDDVWEQFARDTESEIRASAPKEPSARAREVTERLKKSDDAKGKGKGKSKGKRQEPEGWRTGPAWQEMNGRAQRKRRWRAALGVPLAIAVAVVAMKPSLIPGDPFGKGDQSDGGTPDTAAASPLAPETAAPTAAPSAVDPETPTLDRPFAGSPALNWADGAAGIVLPKATAIGVLSKERVQLALQQAEKFLVAANLDPKTIAGARPTAALAVLDPQQPGMFDELNTSLKTPAKAHDPLMFFSRFDPKGVRLVGDVVKTRGRITFKKSKHSGVEIHADYTFVYPVSRTDGSTEVTRTIVRREIDLELLDPARYQVTPGRLSVVHYDADFGNSACEVYDGYFHPAFSSDSASDEPTGAAPSGPTTDPYDRSKDISAGENESCGTVSRT</sequence>
<reference evidence="3 4" key="1">
    <citation type="submission" date="2023-10" db="EMBL/GenBank/DDBJ databases">
        <title>Characterization of rhizosphere-enriched actinobacteria from wheat plants lab-grown on chernevaya soil.</title>
        <authorList>
            <person name="Tikhonova E.N."/>
            <person name="Konopkin A."/>
            <person name="Kravchenko I.K."/>
        </authorList>
    </citation>
    <scope>NUCLEOTIDE SEQUENCE [LARGE SCALE GENOMIC DNA]</scope>
    <source>
        <strain evidence="3 4">RR29</strain>
    </source>
</reference>
<name>A0ABU4FJV0_9ACTN</name>
<keyword evidence="2" id="KW-0472">Membrane</keyword>
<protein>
    <submittedName>
        <fullName evidence="3">Uncharacterized protein</fullName>
    </submittedName>
</protein>
<keyword evidence="2" id="KW-1133">Transmembrane helix</keyword>
<comment type="caution">
    <text evidence="3">The sequence shown here is derived from an EMBL/GenBank/DDBJ whole genome shotgun (WGS) entry which is preliminary data.</text>
</comment>
<gene>
    <name evidence="3" type="ORF">R5A26_33635</name>
</gene>
<dbReference type="Proteomes" id="UP001187346">
    <property type="component" value="Unassembled WGS sequence"/>
</dbReference>
<feature type="region of interest" description="Disordered" evidence="1">
    <location>
        <begin position="361"/>
        <end position="401"/>
    </location>
</feature>
<evidence type="ECO:0000256" key="1">
    <source>
        <dbReference type="SAM" id="MobiDB-lite"/>
    </source>
</evidence>
<keyword evidence="4" id="KW-1185">Reference proteome</keyword>
<dbReference type="EMBL" id="JAWMAJ010000148">
    <property type="protein sequence ID" value="MDV7220893.1"/>
    <property type="molecule type" value="Genomic_DNA"/>
</dbReference>
<feature type="compositionally biased region" description="Basic and acidic residues" evidence="1">
    <location>
        <begin position="1"/>
        <end position="15"/>
    </location>
</feature>
<organism evidence="3 4">
    <name type="scientific">Streptomyces prunicolor</name>
    <dbReference type="NCBI Taxonomy" id="67348"/>
    <lineage>
        <taxon>Bacteria</taxon>
        <taxon>Bacillati</taxon>
        <taxon>Actinomycetota</taxon>
        <taxon>Actinomycetes</taxon>
        <taxon>Kitasatosporales</taxon>
        <taxon>Streptomycetaceae</taxon>
        <taxon>Streptomyces</taxon>
    </lineage>
</organism>
<accession>A0ABU4FJV0</accession>
<feature type="transmembrane region" description="Helical" evidence="2">
    <location>
        <begin position="93"/>
        <end position="110"/>
    </location>
</feature>